<dbReference type="AlphaFoldDB" id="A0A815UTI4"/>
<evidence type="ECO:0000313" key="3">
    <source>
        <dbReference type="EMBL" id="CAF1523771.1"/>
    </source>
</evidence>
<keyword evidence="5" id="KW-1185">Reference proteome</keyword>
<dbReference type="InterPro" id="IPR035892">
    <property type="entry name" value="C2_domain_sf"/>
</dbReference>
<dbReference type="PANTHER" id="PTHR33223">
    <property type="entry name" value="CCHC-TYPE DOMAIN-CONTAINING PROTEIN"/>
    <property type="match status" value="1"/>
</dbReference>
<dbReference type="InterPro" id="IPR005162">
    <property type="entry name" value="Retrotrans_gag_dom"/>
</dbReference>
<gene>
    <name evidence="3" type="ORF">GPM918_LOCUS37676</name>
    <name evidence="4" type="ORF">SRO942_LOCUS38450</name>
</gene>
<dbReference type="Pfam" id="PF00168">
    <property type="entry name" value="C2"/>
    <property type="match status" value="1"/>
</dbReference>
<dbReference type="Proteomes" id="UP000663829">
    <property type="component" value="Unassembled WGS sequence"/>
</dbReference>
<dbReference type="PANTHER" id="PTHR33223:SF11">
    <property type="entry name" value="ELEMENT PROTEIN, PUTATIVE-RELATED"/>
    <property type="match status" value="1"/>
</dbReference>
<feature type="region of interest" description="Disordered" evidence="1">
    <location>
        <begin position="148"/>
        <end position="238"/>
    </location>
</feature>
<dbReference type="Gene3D" id="2.60.40.150">
    <property type="entry name" value="C2 domain"/>
    <property type="match status" value="1"/>
</dbReference>
<feature type="compositionally biased region" description="Low complexity" evidence="1">
    <location>
        <begin position="196"/>
        <end position="231"/>
    </location>
</feature>
<dbReference type="InterPro" id="IPR000008">
    <property type="entry name" value="C2_dom"/>
</dbReference>
<dbReference type="SUPFAM" id="SSF49562">
    <property type="entry name" value="C2 domain (Calcium/lipid-binding domain, CaLB)"/>
    <property type="match status" value="1"/>
</dbReference>
<dbReference type="EMBL" id="CAJOBC010089661">
    <property type="protein sequence ID" value="CAF4382847.1"/>
    <property type="molecule type" value="Genomic_DNA"/>
</dbReference>
<feature type="compositionally biased region" description="Polar residues" evidence="1">
    <location>
        <begin position="186"/>
        <end position="195"/>
    </location>
</feature>
<name>A0A815UTI4_9BILA</name>
<dbReference type="EMBL" id="CAJNOQ010024102">
    <property type="protein sequence ID" value="CAF1523771.1"/>
    <property type="molecule type" value="Genomic_DNA"/>
</dbReference>
<reference evidence="3" key="1">
    <citation type="submission" date="2021-02" db="EMBL/GenBank/DDBJ databases">
        <authorList>
            <person name="Nowell W R."/>
        </authorList>
    </citation>
    <scope>NUCLEOTIDE SEQUENCE</scope>
</reference>
<dbReference type="Proteomes" id="UP000681722">
    <property type="component" value="Unassembled WGS sequence"/>
</dbReference>
<feature type="compositionally biased region" description="Polar residues" evidence="1">
    <location>
        <begin position="162"/>
        <end position="177"/>
    </location>
</feature>
<protein>
    <recommendedName>
        <fullName evidence="2">C2 domain-containing protein</fullName>
    </recommendedName>
</protein>
<accession>A0A815UTI4</accession>
<sequence>MRMLFRADDLQLLRNISNWLKGAAGDWYLQLSQGHHLPDTWHEFKKLFLSHFRSAERVEALKIERCRCVQEENETAADFYQRYLGLNLEINPKPKENLLQKYFLRKLRRWISTNSVYDKDEGNPQEFTTSLTRQLVRLKTPERTVVVANLDAPSSSSTNSSGQETQTDKSPAFPTNNDRNRPAFLQNRQTNFYERNNNNSGGQNSNNNSPRLPFSSNNSLNLNRSNPSAANHNREPSGPCQFVVKMDIGEEIADIADEFADSTDQIAKWGFVSKLDERVLTADLQPIIEWWKNNISNNNVLQDQFIQPIAISEQSPSSMVDKPDYFSRPPPYTSLQNTVIGQLIISVQRAHGPDGSRFSFKNNPFAVIECNHQRYATNVHDKGRKSPMWAIDGPFSFNIYTTGDKVNMWVLDKNVLRNRDKLLGSSKVSVKFLLDHDQDQLEK</sequence>
<evidence type="ECO:0000313" key="4">
    <source>
        <dbReference type="EMBL" id="CAF4382847.1"/>
    </source>
</evidence>
<dbReference type="Pfam" id="PF03732">
    <property type="entry name" value="Retrotrans_gag"/>
    <property type="match status" value="1"/>
</dbReference>
<evidence type="ECO:0000256" key="1">
    <source>
        <dbReference type="SAM" id="MobiDB-lite"/>
    </source>
</evidence>
<dbReference type="PROSITE" id="PS50004">
    <property type="entry name" value="C2"/>
    <property type="match status" value="1"/>
</dbReference>
<proteinExistence type="predicted"/>
<organism evidence="3 5">
    <name type="scientific">Didymodactylos carnosus</name>
    <dbReference type="NCBI Taxonomy" id="1234261"/>
    <lineage>
        <taxon>Eukaryota</taxon>
        <taxon>Metazoa</taxon>
        <taxon>Spiralia</taxon>
        <taxon>Gnathifera</taxon>
        <taxon>Rotifera</taxon>
        <taxon>Eurotatoria</taxon>
        <taxon>Bdelloidea</taxon>
        <taxon>Philodinida</taxon>
        <taxon>Philodinidae</taxon>
        <taxon>Didymodactylos</taxon>
    </lineage>
</organism>
<dbReference type="OrthoDB" id="158071at2759"/>
<evidence type="ECO:0000313" key="5">
    <source>
        <dbReference type="Proteomes" id="UP000663829"/>
    </source>
</evidence>
<feature type="domain" description="C2" evidence="2">
    <location>
        <begin position="327"/>
        <end position="443"/>
    </location>
</feature>
<comment type="caution">
    <text evidence="3">The sequence shown here is derived from an EMBL/GenBank/DDBJ whole genome shotgun (WGS) entry which is preliminary data.</text>
</comment>
<evidence type="ECO:0000259" key="2">
    <source>
        <dbReference type="PROSITE" id="PS50004"/>
    </source>
</evidence>